<proteinExistence type="predicted"/>
<name>A0A1I6IIZ1_9GAMM</name>
<dbReference type="EMBL" id="FOYW01000001">
    <property type="protein sequence ID" value="SFR66695.1"/>
    <property type="molecule type" value="Genomic_DNA"/>
</dbReference>
<sequence>MRITLAELHEADIAPVTLLEILSIEGQGYLARLHIQGEPLILSDENGQSRLFRSAHEAQNELSDLDIGKTELVHPSAYDEMIGLDPDDREPLRIRLEGRKQ</sequence>
<reference evidence="2" key="1">
    <citation type="submission" date="2016-10" db="EMBL/GenBank/DDBJ databases">
        <authorList>
            <person name="Varghese N."/>
            <person name="Submissions S."/>
        </authorList>
    </citation>
    <scope>NUCLEOTIDE SEQUENCE [LARGE SCALE GENOMIC DNA]</scope>
    <source>
        <strain evidence="2">CGMCC 1.9167</strain>
    </source>
</reference>
<evidence type="ECO:0000313" key="2">
    <source>
        <dbReference type="Proteomes" id="UP000198644"/>
    </source>
</evidence>
<dbReference type="InterPro" id="IPR045508">
    <property type="entry name" value="DUF6482"/>
</dbReference>
<dbReference type="AlphaFoldDB" id="A0A1I6IIZ1"/>
<keyword evidence="2" id="KW-1185">Reference proteome</keyword>
<organism evidence="1 2">
    <name type="scientific">Marinobacter daqiaonensis</name>
    <dbReference type="NCBI Taxonomy" id="650891"/>
    <lineage>
        <taxon>Bacteria</taxon>
        <taxon>Pseudomonadati</taxon>
        <taxon>Pseudomonadota</taxon>
        <taxon>Gammaproteobacteria</taxon>
        <taxon>Pseudomonadales</taxon>
        <taxon>Marinobacteraceae</taxon>
        <taxon>Marinobacter</taxon>
    </lineage>
</organism>
<evidence type="ECO:0000313" key="1">
    <source>
        <dbReference type="EMBL" id="SFR66695.1"/>
    </source>
</evidence>
<gene>
    <name evidence="1" type="ORF">SAMN05216203_2373</name>
</gene>
<evidence type="ECO:0008006" key="3">
    <source>
        <dbReference type="Google" id="ProtNLM"/>
    </source>
</evidence>
<dbReference type="OrthoDB" id="5600613at2"/>
<protein>
    <recommendedName>
        <fullName evidence="3">Cation transporter</fullName>
    </recommendedName>
</protein>
<dbReference type="RefSeq" id="WP_092012574.1">
    <property type="nucleotide sequence ID" value="NZ_FOYW01000001.1"/>
</dbReference>
<accession>A0A1I6IIZ1</accession>
<dbReference type="STRING" id="650891.SAMN05216203_2373"/>
<dbReference type="Pfam" id="PF20090">
    <property type="entry name" value="DUF6482"/>
    <property type="match status" value="1"/>
</dbReference>
<dbReference type="Proteomes" id="UP000198644">
    <property type="component" value="Unassembled WGS sequence"/>
</dbReference>